<evidence type="ECO:0000313" key="3">
    <source>
        <dbReference type="Proteomes" id="UP000243797"/>
    </source>
</evidence>
<dbReference type="EMBL" id="NKHZ01000051">
    <property type="protein sequence ID" value="PNS17470.1"/>
    <property type="molecule type" value="Genomic_DNA"/>
</dbReference>
<evidence type="ECO:0000313" key="2">
    <source>
        <dbReference type="EMBL" id="PNS17470.1"/>
    </source>
</evidence>
<dbReference type="AlphaFoldDB" id="A0A2K1QRA7"/>
<gene>
    <name evidence="2" type="ORF">CAC42_7153</name>
</gene>
<reference evidence="2 3" key="1">
    <citation type="submission" date="2017-06" db="EMBL/GenBank/DDBJ databases">
        <title>Draft genome sequence of a variant of Elsinoe murrayae.</title>
        <authorList>
            <person name="Cheng Q."/>
        </authorList>
    </citation>
    <scope>NUCLEOTIDE SEQUENCE [LARGE SCALE GENOMIC DNA]</scope>
    <source>
        <strain evidence="2 3">CQ-2017a</strain>
    </source>
</reference>
<dbReference type="InParanoid" id="A0A2K1QRA7"/>
<name>A0A2K1QRA7_9PEZI</name>
<sequence length="223" mass="24808">MGASVLRTSRRLYDTRFAVSGHYQSIRTALTEIGKCMAATDATQRLLMLELHKQRMLMDARKRVDRIAEVLGLVANRSEHEVITTRTVHHKIEETFTTYESLIKSINKLGDRLAVVIARGFDAVHDESDKVGGETSLLNGTHQVEQIQKLSTTNDTVRKDVSSDEQEDTPVSTKGSLGPVAGCGEAPARVTTKKRAWAEEETTDGDAIQSSEEMKRGRRRRKG</sequence>
<dbReference type="Proteomes" id="UP000243797">
    <property type="component" value="Unassembled WGS sequence"/>
</dbReference>
<comment type="caution">
    <text evidence="2">The sequence shown here is derived from an EMBL/GenBank/DDBJ whole genome shotgun (WGS) entry which is preliminary data.</text>
</comment>
<evidence type="ECO:0000256" key="1">
    <source>
        <dbReference type="SAM" id="MobiDB-lite"/>
    </source>
</evidence>
<protein>
    <submittedName>
        <fullName evidence="2">Uncharacterized protein</fullName>
    </submittedName>
</protein>
<proteinExistence type="predicted"/>
<feature type="region of interest" description="Disordered" evidence="1">
    <location>
        <begin position="149"/>
        <end position="223"/>
    </location>
</feature>
<keyword evidence="3" id="KW-1185">Reference proteome</keyword>
<organism evidence="2 3">
    <name type="scientific">Sphaceloma murrayae</name>
    <dbReference type="NCBI Taxonomy" id="2082308"/>
    <lineage>
        <taxon>Eukaryota</taxon>
        <taxon>Fungi</taxon>
        <taxon>Dikarya</taxon>
        <taxon>Ascomycota</taxon>
        <taxon>Pezizomycotina</taxon>
        <taxon>Dothideomycetes</taxon>
        <taxon>Dothideomycetidae</taxon>
        <taxon>Myriangiales</taxon>
        <taxon>Elsinoaceae</taxon>
        <taxon>Sphaceloma</taxon>
    </lineage>
</organism>
<accession>A0A2K1QRA7</accession>